<accession>A0ABS3YUM0</accession>
<sequence>MPTFPPRKEPIKKKEQLSQRQSELWHALNKKLPDEKINKAVERYRIAQLSMLKAKIHEDKDRQYENKSPLHDFENLQKEILAWTNKTVEEIIKDFEKNFNKLVPPDER</sequence>
<dbReference type="EMBL" id="JAGHKO010000004">
    <property type="protein sequence ID" value="MBO9201590.1"/>
    <property type="molecule type" value="Genomic_DNA"/>
</dbReference>
<name>A0ABS3YUM0_9BACT</name>
<evidence type="ECO:0000256" key="1">
    <source>
        <dbReference type="SAM" id="MobiDB-lite"/>
    </source>
</evidence>
<feature type="compositionally biased region" description="Basic and acidic residues" evidence="1">
    <location>
        <begin position="1"/>
        <end position="17"/>
    </location>
</feature>
<evidence type="ECO:0000313" key="2">
    <source>
        <dbReference type="EMBL" id="MBO9201590.1"/>
    </source>
</evidence>
<organism evidence="2 3">
    <name type="scientific">Niastella soli</name>
    <dbReference type="NCBI Taxonomy" id="2821487"/>
    <lineage>
        <taxon>Bacteria</taxon>
        <taxon>Pseudomonadati</taxon>
        <taxon>Bacteroidota</taxon>
        <taxon>Chitinophagia</taxon>
        <taxon>Chitinophagales</taxon>
        <taxon>Chitinophagaceae</taxon>
        <taxon>Niastella</taxon>
    </lineage>
</organism>
<proteinExistence type="predicted"/>
<feature type="region of interest" description="Disordered" evidence="1">
    <location>
        <begin position="1"/>
        <end position="20"/>
    </location>
</feature>
<comment type="caution">
    <text evidence="2">The sequence shown here is derived from an EMBL/GenBank/DDBJ whole genome shotgun (WGS) entry which is preliminary data.</text>
</comment>
<evidence type="ECO:0000313" key="3">
    <source>
        <dbReference type="Proteomes" id="UP000677244"/>
    </source>
</evidence>
<dbReference type="Proteomes" id="UP000677244">
    <property type="component" value="Unassembled WGS sequence"/>
</dbReference>
<gene>
    <name evidence="2" type="ORF">J7I42_15010</name>
</gene>
<dbReference type="RefSeq" id="WP_209139644.1">
    <property type="nucleotide sequence ID" value="NZ_JAGHKO010000004.1"/>
</dbReference>
<protein>
    <submittedName>
        <fullName evidence="2">Uncharacterized protein</fullName>
    </submittedName>
</protein>
<keyword evidence="3" id="KW-1185">Reference proteome</keyword>
<reference evidence="2 3" key="1">
    <citation type="submission" date="2021-03" db="EMBL/GenBank/DDBJ databases">
        <title>Assistant Professor.</title>
        <authorList>
            <person name="Huq M.A."/>
        </authorList>
    </citation>
    <scope>NUCLEOTIDE SEQUENCE [LARGE SCALE GENOMIC DNA]</scope>
    <source>
        <strain evidence="2 3">MAH-29</strain>
    </source>
</reference>